<evidence type="ECO:0000313" key="1">
    <source>
        <dbReference type="EMBL" id="KAI5662575.1"/>
    </source>
</evidence>
<sequence length="962" mass="108996">MTISSEDQETRVGKSTKFCLCLCLRLPLLLHQSSHSRVYGSSAKISYNDHCGSVLPESNSTVRAQVVHDFPFLPPEMSYYTGGEKILGKTSFPNSVNFLSNSNTSHPLKFFVTKNVYETNTPGIYKVQAAYLKFQVRVFRREGDYSYSYGGEYRNVSRPFRNRQLKFLLNGFWSEPTGKLCMVGSASWRSTTGEVLQLEAVLKLSYPPKKSTIFTGMVKGSLESLSPHKDSSSYFQPIKIVSFPLIRNYSYTLASKEELNGGCLGGKNLQPGQFLSFKSKGICPYLVGTFDFALQYVSGCKGLENCNPLQRDASVYLPRAMSLSGMQCSEDEEKIRYKIEFSNSSKSGYYPSFEPKMTLIGEGSWQRKTNQMCIVACRILDSSTSFRGDANVGDCSIRLSLRFPAVWTINSTRTILGEIWTNNTVNSLGYFKMIKIRSLYDNGWRFPGLKYEYTELAKARNSCPKKKPAVKDGSRYPKADSNEMRFQISINHHGEVIGRGDVVPLSIGDDIYQGHVLVLSEPEEEGHAEIISEDVETSNSTSPMNISYRISFNDMTLKGQVSSLNYSLDPRDSVEISAEGVYDGERGLLCMVGCREIYSYNHQVKQSQDCEILINFQFPPVNAIEGSSYIEGTIQSRRKETDPLYFEKLNISSYFFSSFQAKESIWRMDLEIILVLISSSLACIFVVLQIFYVKKHPEKLPFISLSMLTILTLGHFIPLVLNFEALISKNQYQQNVILKGSGWLEVNEMSVRLVTMVAFLLILRLLQLAWTSRLNEGNHKHHSWTSERRVLYLSLPLYIAGGFITLLVSLKKNGNPYRLQEAGFDIDQQSSTLNYLRSYAGLIVDGFLFPQILLNMFQSSKESVLSLSFYMGTTLVRLLPHAYDLYRIHNFVHEDFGGGSAYIYANPNADFYSIVWDVIILCGCILFAMIIWLQQRFGGRCFLPRKLIQLESYEKVPVVNIE</sequence>
<accession>A0ACC0ANX5</accession>
<keyword evidence="2" id="KW-1185">Reference proteome</keyword>
<reference evidence="2" key="1">
    <citation type="journal article" date="2023" name="Nat. Plants">
        <title>Single-cell RNA sequencing provides a high-resolution roadmap for understanding the multicellular compartmentation of specialized metabolism.</title>
        <authorList>
            <person name="Sun S."/>
            <person name="Shen X."/>
            <person name="Li Y."/>
            <person name="Li Y."/>
            <person name="Wang S."/>
            <person name="Li R."/>
            <person name="Zhang H."/>
            <person name="Shen G."/>
            <person name="Guo B."/>
            <person name="Wei J."/>
            <person name="Xu J."/>
            <person name="St-Pierre B."/>
            <person name="Chen S."/>
            <person name="Sun C."/>
        </authorList>
    </citation>
    <scope>NUCLEOTIDE SEQUENCE [LARGE SCALE GENOMIC DNA]</scope>
</reference>
<dbReference type="Proteomes" id="UP001060085">
    <property type="component" value="Linkage Group LG05"/>
</dbReference>
<protein>
    <submittedName>
        <fullName evidence="1">Uncharacterized protein</fullName>
    </submittedName>
</protein>
<name>A0ACC0ANX5_CATRO</name>
<gene>
    <name evidence="1" type="ORF">M9H77_21898</name>
</gene>
<dbReference type="EMBL" id="CM044705">
    <property type="protein sequence ID" value="KAI5662575.1"/>
    <property type="molecule type" value="Genomic_DNA"/>
</dbReference>
<evidence type="ECO:0000313" key="2">
    <source>
        <dbReference type="Proteomes" id="UP001060085"/>
    </source>
</evidence>
<organism evidence="1 2">
    <name type="scientific">Catharanthus roseus</name>
    <name type="common">Madagascar periwinkle</name>
    <name type="synonym">Vinca rosea</name>
    <dbReference type="NCBI Taxonomy" id="4058"/>
    <lineage>
        <taxon>Eukaryota</taxon>
        <taxon>Viridiplantae</taxon>
        <taxon>Streptophyta</taxon>
        <taxon>Embryophyta</taxon>
        <taxon>Tracheophyta</taxon>
        <taxon>Spermatophyta</taxon>
        <taxon>Magnoliopsida</taxon>
        <taxon>eudicotyledons</taxon>
        <taxon>Gunneridae</taxon>
        <taxon>Pentapetalae</taxon>
        <taxon>asterids</taxon>
        <taxon>lamiids</taxon>
        <taxon>Gentianales</taxon>
        <taxon>Apocynaceae</taxon>
        <taxon>Rauvolfioideae</taxon>
        <taxon>Vinceae</taxon>
        <taxon>Catharanthinae</taxon>
        <taxon>Catharanthus</taxon>
    </lineage>
</organism>
<comment type="caution">
    <text evidence="1">The sequence shown here is derived from an EMBL/GenBank/DDBJ whole genome shotgun (WGS) entry which is preliminary data.</text>
</comment>
<proteinExistence type="predicted"/>